<dbReference type="Proteomes" id="UP001318682">
    <property type="component" value="Chromosome"/>
</dbReference>
<feature type="domain" description="Solute-binding protein family 3/N-terminal" evidence="6">
    <location>
        <begin position="51"/>
        <end position="413"/>
    </location>
</feature>
<evidence type="ECO:0000259" key="6">
    <source>
        <dbReference type="SMART" id="SM00062"/>
    </source>
</evidence>
<comment type="similarity">
    <text evidence="1">Belongs to the bacterial solute-binding protein 3 family.</text>
</comment>
<dbReference type="PANTHER" id="PTHR30085:SF6">
    <property type="entry name" value="ABC TRANSPORTER GLUTAMINE-BINDING PROTEIN GLNH"/>
    <property type="match status" value="1"/>
</dbReference>
<keyword evidence="4" id="KW-1133">Transmembrane helix</keyword>
<feature type="chain" id="PRO_5045230955" description="Solute-binding protein family 3/N-terminal domain-containing protein" evidence="5">
    <location>
        <begin position="39"/>
        <end position="418"/>
    </location>
</feature>
<dbReference type="EMBL" id="CP143423">
    <property type="protein sequence ID" value="WVX47082.1"/>
    <property type="molecule type" value="Genomic_DNA"/>
</dbReference>
<evidence type="ECO:0000313" key="7">
    <source>
        <dbReference type="EMBL" id="WVX47082.1"/>
    </source>
</evidence>
<dbReference type="RefSeq" id="WP_222869334.1">
    <property type="nucleotide sequence ID" value="NZ_CP143423.1"/>
</dbReference>
<sequence>MPQPSLIHGFARIRRSALMQVVPALLVVLVFSPQPAIAACQSVATGADAPDVIVAIRDAPPFTARSDSGLAEGFAVDIWTSIEHELTASGLMSKSQIIMCDGIDDHLRALARGDVDVVISPLTITAQRMEGFDFSQQYLQSGLTLAHRTSSAIDFAAATGVIVQTISQPGVIRAILIFLAINLALAVLIRAALRAGSTPDEIETGIGHWFDSMVEALVRTVGLKGLSEQFRTRWGRLLEIFMALLGTVLSATILGVLTTAFVGSIGGLGGTPSSRLPEMRIATLEGSTAQAFLIAQYPQAEVNKTQAVCTQAAIAREVDNCLVYATWPDAVEGLERGNVDAVLGDWVALTYLSRLDQYVDRISVDSKVYRNEPYGWGISRDRSDLRRGIDKAMIELMRDPRWRKRIEAYLGVGTVAPN</sequence>
<dbReference type="SUPFAM" id="SSF53850">
    <property type="entry name" value="Periplasmic binding protein-like II"/>
    <property type="match status" value="1"/>
</dbReference>
<dbReference type="InterPro" id="IPR051455">
    <property type="entry name" value="Bact_solute-bind_prot3"/>
</dbReference>
<name>A0ABZ2BP96_9RHOB</name>
<reference evidence="8" key="2">
    <citation type="submission" date="2024-01" db="EMBL/GenBank/DDBJ databases">
        <title>Roseobacter fucihabitans sp. nov., isolated from the brown alga Fucus spiralis.</title>
        <authorList>
            <person name="Hahnke S."/>
            <person name="Berger M."/>
            <person name="Schlingloff A."/>
            <person name="Athale I."/>
            <person name="Neumann-Schaal M."/>
            <person name="Adenaya A."/>
            <person name="Poehlein A."/>
            <person name="Daniel R."/>
            <person name="Pertersen J."/>
            <person name="Brinkhoff T."/>
        </authorList>
    </citation>
    <scope>NUCLEOTIDE SEQUENCE [LARGE SCALE GENOMIC DNA]</scope>
    <source>
        <strain evidence="8">B14</strain>
    </source>
</reference>
<feature type="transmembrane region" description="Helical" evidence="4">
    <location>
        <begin position="171"/>
        <end position="193"/>
    </location>
</feature>
<organism evidence="7 8">
    <name type="scientific">Roseobacter fucihabitans</name>
    <dbReference type="NCBI Taxonomy" id="1537242"/>
    <lineage>
        <taxon>Bacteria</taxon>
        <taxon>Pseudomonadati</taxon>
        <taxon>Pseudomonadota</taxon>
        <taxon>Alphaproteobacteria</taxon>
        <taxon>Rhodobacterales</taxon>
        <taxon>Roseobacteraceae</taxon>
        <taxon>Roseobacter</taxon>
    </lineage>
</organism>
<evidence type="ECO:0000256" key="1">
    <source>
        <dbReference type="ARBA" id="ARBA00010333"/>
    </source>
</evidence>
<keyword evidence="2" id="KW-0813">Transport</keyword>
<gene>
    <name evidence="7" type="ORF">ROLI_001470</name>
</gene>
<accession>A0ABZ2BP96</accession>
<dbReference type="Pfam" id="PF00497">
    <property type="entry name" value="SBP_bac_3"/>
    <property type="match status" value="1"/>
</dbReference>
<evidence type="ECO:0000256" key="4">
    <source>
        <dbReference type="SAM" id="Phobius"/>
    </source>
</evidence>
<evidence type="ECO:0000256" key="5">
    <source>
        <dbReference type="SAM" id="SignalP"/>
    </source>
</evidence>
<evidence type="ECO:0000256" key="2">
    <source>
        <dbReference type="ARBA" id="ARBA00022448"/>
    </source>
</evidence>
<keyword evidence="4" id="KW-0812">Transmembrane</keyword>
<dbReference type="SMART" id="SM00062">
    <property type="entry name" value="PBPb"/>
    <property type="match status" value="1"/>
</dbReference>
<dbReference type="InterPro" id="IPR001638">
    <property type="entry name" value="Solute-binding_3/MltF_N"/>
</dbReference>
<keyword evidence="4" id="KW-0472">Membrane</keyword>
<reference evidence="7 8" key="1">
    <citation type="submission" date="2015-07" db="EMBL/GenBank/DDBJ databases">
        <authorList>
            <person name="Voget S."/>
            <person name="Dogs M."/>
            <person name="Brinkhoff T.H."/>
            <person name="Daniel R."/>
        </authorList>
    </citation>
    <scope>NUCLEOTIDE SEQUENCE [LARGE SCALE GENOMIC DNA]</scope>
    <source>
        <strain evidence="7 8">B14</strain>
    </source>
</reference>
<keyword evidence="3 5" id="KW-0732">Signal</keyword>
<keyword evidence="8" id="KW-1185">Reference proteome</keyword>
<dbReference type="Gene3D" id="3.40.190.10">
    <property type="entry name" value="Periplasmic binding protein-like II"/>
    <property type="match status" value="3"/>
</dbReference>
<proteinExistence type="inferred from homology"/>
<dbReference type="PANTHER" id="PTHR30085">
    <property type="entry name" value="AMINO ACID ABC TRANSPORTER PERMEASE"/>
    <property type="match status" value="1"/>
</dbReference>
<evidence type="ECO:0000313" key="8">
    <source>
        <dbReference type="Proteomes" id="UP001318682"/>
    </source>
</evidence>
<feature type="transmembrane region" description="Helical" evidence="4">
    <location>
        <begin position="240"/>
        <end position="265"/>
    </location>
</feature>
<protein>
    <recommendedName>
        <fullName evidence="6">Solute-binding protein family 3/N-terminal domain-containing protein</fullName>
    </recommendedName>
</protein>
<evidence type="ECO:0000256" key="3">
    <source>
        <dbReference type="ARBA" id="ARBA00022729"/>
    </source>
</evidence>
<feature type="signal peptide" evidence="5">
    <location>
        <begin position="1"/>
        <end position="38"/>
    </location>
</feature>